<name>A0A2N9ID35_FAGSY</name>
<feature type="repeat" description="PPR" evidence="3">
    <location>
        <begin position="415"/>
        <end position="447"/>
    </location>
</feature>
<evidence type="ECO:0000256" key="2">
    <source>
        <dbReference type="ARBA" id="ARBA00022737"/>
    </source>
</evidence>
<dbReference type="NCBIfam" id="TIGR00756">
    <property type="entry name" value="PPR"/>
    <property type="match status" value="7"/>
</dbReference>
<sequence>MAEKVALPLLLPNPPPSKPLFPNNHHSQHHPPLPSAPPISPLLQDLLLQSPNTSSHSHSSHSPIPRTRNRIGKSRDPNRGKPWSHHRLSLKGQQILQTLLDPLFDSAKLDEVLLQLFEPSQEELSSSVESLSFDVSGIIKGLGFNKKCDLALSVFEWVRNRKDCELILNGSVVAVVIGILGRQGRVSSAASLLHSLHKDGIDIDVYGYTSLITACASNGRYREAVTVFKKMEEEGCKPTLITYNVILNVYGKMGMPWNKILDVVDGMKSAGIAPDSYTYNTLISCCRRGSLYEEAAALFEEMKSAGFSPDKVTYNVLLDVYGKSRRPKEAMEVLREMELKGFVPSIVTYNSLISAYARDGLLDEAMDLKNQMMEKGIKPDVFTYTTLLSGFEKAGKDESAMRVFEEMRSAGCKANICTFNALIKMHGNRGNFAEMMKVFEEIKIMSV</sequence>
<evidence type="ECO:0000313" key="5">
    <source>
        <dbReference type="EMBL" id="SPD22215.1"/>
    </source>
</evidence>
<feature type="compositionally biased region" description="Pro residues" evidence="4">
    <location>
        <begin position="31"/>
        <end position="40"/>
    </location>
</feature>
<dbReference type="InterPro" id="IPR002885">
    <property type="entry name" value="PPR_rpt"/>
</dbReference>
<feature type="repeat" description="PPR" evidence="3">
    <location>
        <begin position="239"/>
        <end position="274"/>
    </location>
</feature>
<evidence type="ECO:0000256" key="4">
    <source>
        <dbReference type="SAM" id="MobiDB-lite"/>
    </source>
</evidence>
<feature type="repeat" description="PPR" evidence="3">
    <location>
        <begin position="310"/>
        <end position="344"/>
    </location>
</feature>
<dbReference type="EMBL" id="OIVN01005385">
    <property type="protein sequence ID" value="SPD22215.1"/>
    <property type="molecule type" value="Genomic_DNA"/>
</dbReference>
<keyword evidence="2" id="KW-0677">Repeat</keyword>
<gene>
    <name evidence="5" type="ORF">FSB_LOCUS50097</name>
</gene>
<proteinExistence type="inferred from homology"/>
<dbReference type="Pfam" id="PF13812">
    <property type="entry name" value="PPR_3"/>
    <property type="match status" value="3"/>
</dbReference>
<evidence type="ECO:0000256" key="1">
    <source>
        <dbReference type="ARBA" id="ARBA00007626"/>
    </source>
</evidence>
<reference evidence="5" key="1">
    <citation type="submission" date="2018-02" db="EMBL/GenBank/DDBJ databases">
        <authorList>
            <person name="Cohen D.B."/>
            <person name="Kent A.D."/>
        </authorList>
    </citation>
    <scope>NUCLEOTIDE SEQUENCE</scope>
</reference>
<protein>
    <recommendedName>
        <fullName evidence="6">Pentacotripeptide-repeat region of PRORP domain-containing protein</fullName>
    </recommendedName>
</protein>
<dbReference type="PANTHER" id="PTHR47447:SF17">
    <property type="entry name" value="OS12G0638900 PROTEIN"/>
    <property type="match status" value="1"/>
</dbReference>
<feature type="repeat" description="PPR" evidence="3">
    <location>
        <begin position="275"/>
        <end position="309"/>
    </location>
</feature>
<feature type="repeat" description="PPR" evidence="3">
    <location>
        <begin position="380"/>
        <end position="414"/>
    </location>
</feature>
<dbReference type="PROSITE" id="PS51375">
    <property type="entry name" value="PPR"/>
    <property type="match status" value="7"/>
</dbReference>
<feature type="region of interest" description="Disordered" evidence="4">
    <location>
        <begin position="1"/>
        <end position="86"/>
    </location>
</feature>
<comment type="similarity">
    <text evidence="1">Belongs to the PPR family. P subfamily.</text>
</comment>
<feature type="repeat" description="PPR" evidence="3">
    <location>
        <begin position="204"/>
        <end position="238"/>
    </location>
</feature>
<evidence type="ECO:0000256" key="3">
    <source>
        <dbReference type="PROSITE-ProRule" id="PRU00708"/>
    </source>
</evidence>
<dbReference type="FunFam" id="1.25.40.10:FF:000530">
    <property type="entry name" value="Pentatricopeptide repeat-containing protein At1g74850, chloroplastic"/>
    <property type="match status" value="1"/>
</dbReference>
<organism evidence="5">
    <name type="scientific">Fagus sylvatica</name>
    <name type="common">Beechnut</name>
    <dbReference type="NCBI Taxonomy" id="28930"/>
    <lineage>
        <taxon>Eukaryota</taxon>
        <taxon>Viridiplantae</taxon>
        <taxon>Streptophyta</taxon>
        <taxon>Embryophyta</taxon>
        <taxon>Tracheophyta</taxon>
        <taxon>Spermatophyta</taxon>
        <taxon>Magnoliopsida</taxon>
        <taxon>eudicotyledons</taxon>
        <taxon>Gunneridae</taxon>
        <taxon>Pentapetalae</taxon>
        <taxon>rosids</taxon>
        <taxon>fabids</taxon>
        <taxon>Fagales</taxon>
        <taxon>Fagaceae</taxon>
        <taxon>Fagus</taxon>
    </lineage>
</organism>
<dbReference type="PANTHER" id="PTHR47447">
    <property type="entry name" value="OS03G0856100 PROTEIN"/>
    <property type="match status" value="1"/>
</dbReference>
<dbReference type="SUPFAM" id="SSF81901">
    <property type="entry name" value="HCP-like"/>
    <property type="match status" value="1"/>
</dbReference>
<evidence type="ECO:0008006" key="6">
    <source>
        <dbReference type="Google" id="ProtNLM"/>
    </source>
</evidence>
<dbReference type="Gene3D" id="1.25.40.10">
    <property type="entry name" value="Tetratricopeptide repeat domain"/>
    <property type="match status" value="2"/>
</dbReference>
<feature type="repeat" description="PPR" evidence="3">
    <location>
        <begin position="345"/>
        <end position="379"/>
    </location>
</feature>
<feature type="compositionally biased region" description="Low complexity" evidence="4">
    <location>
        <begin position="41"/>
        <end position="62"/>
    </location>
</feature>
<dbReference type="AlphaFoldDB" id="A0A2N9ID35"/>
<accession>A0A2N9ID35</accession>
<dbReference type="InterPro" id="IPR011990">
    <property type="entry name" value="TPR-like_helical_dom_sf"/>
</dbReference>